<dbReference type="EMBL" id="CACVKT020001998">
    <property type="protein sequence ID" value="CAC5374249.1"/>
    <property type="molecule type" value="Genomic_DNA"/>
</dbReference>
<evidence type="ECO:0008006" key="3">
    <source>
        <dbReference type="Google" id="ProtNLM"/>
    </source>
</evidence>
<name>A0A6J8AV94_MYTCO</name>
<evidence type="ECO:0000313" key="2">
    <source>
        <dbReference type="Proteomes" id="UP000507470"/>
    </source>
</evidence>
<accession>A0A6J8AV94</accession>
<organism evidence="1 2">
    <name type="scientific">Mytilus coruscus</name>
    <name type="common">Sea mussel</name>
    <dbReference type="NCBI Taxonomy" id="42192"/>
    <lineage>
        <taxon>Eukaryota</taxon>
        <taxon>Metazoa</taxon>
        <taxon>Spiralia</taxon>
        <taxon>Lophotrochozoa</taxon>
        <taxon>Mollusca</taxon>
        <taxon>Bivalvia</taxon>
        <taxon>Autobranchia</taxon>
        <taxon>Pteriomorphia</taxon>
        <taxon>Mytilida</taxon>
        <taxon>Mytiloidea</taxon>
        <taxon>Mytilidae</taxon>
        <taxon>Mytilinae</taxon>
        <taxon>Mytilus</taxon>
    </lineage>
</organism>
<sequence length="168" mass="18745">MNDQFVGAVATSKNTLIDYAIVSPMLFKCISYFNIANFDSILGDIHCPVIINFDTSVILEPVEALSNDANVLHDDNSHVVYKSKWKNNNANVFFENLNDENIHDLVEKLENLDVNNINVETVNNVVLNCNSLIKNAADKADMIVEFKPKNRPGVGSKNVNLILIKIVI</sequence>
<gene>
    <name evidence="1" type="ORF">MCOR_11707</name>
</gene>
<reference evidence="1 2" key="1">
    <citation type="submission" date="2020-06" db="EMBL/GenBank/DDBJ databases">
        <authorList>
            <person name="Li R."/>
            <person name="Bekaert M."/>
        </authorList>
    </citation>
    <scope>NUCLEOTIDE SEQUENCE [LARGE SCALE GENOMIC DNA]</scope>
    <source>
        <strain evidence="2">wild</strain>
    </source>
</reference>
<protein>
    <recommendedName>
        <fullName evidence="3">Endonuclease/exonuclease/phosphatase domain-containing protein</fullName>
    </recommendedName>
</protein>
<dbReference type="Proteomes" id="UP000507470">
    <property type="component" value="Unassembled WGS sequence"/>
</dbReference>
<proteinExistence type="predicted"/>
<evidence type="ECO:0000313" key="1">
    <source>
        <dbReference type="EMBL" id="CAC5374249.1"/>
    </source>
</evidence>
<dbReference type="OrthoDB" id="6144801at2759"/>
<keyword evidence="2" id="KW-1185">Reference proteome</keyword>
<dbReference type="AlphaFoldDB" id="A0A6J8AV94"/>